<keyword evidence="1" id="KW-0812">Transmembrane</keyword>
<dbReference type="AlphaFoldDB" id="A0A8J3EVN2"/>
<accession>A0A8J3EVN2</accession>
<name>A0A8J3EVN2_9PROT</name>
<keyword evidence="1" id="KW-1133">Transmembrane helix</keyword>
<feature type="transmembrane region" description="Helical" evidence="1">
    <location>
        <begin position="21"/>
        <end position="48"/>
    </location>
</feature>
<feature type="transmembrane region" description="Helical" evidence="1">
    <location>
        <begin position="60"/>
        <end position="87"/>
    </location>
</feature>
<keyword evidence="5" id="KW-1185">Reference proteome</keyword>
<reference evidence="3 5" key="2">
    <citation type="submission" date="2020-02" db="EMBL/GenBank/DDBJ databases">
        <title>Genome sequence of Parvularcula flava strain NH6-79.</title>
        <authorList>
            <person name="Abdul Karim M.H."/>
            <person name="Lam M.Q."/>
            <person name="Chen S.J."/>
            <person name="Yahya A."/>
            <person name="Shahir S."/>
            <person name="Shamsir M.S."/>
            <person name="Chong C.S."/>
        </authorList>
    </citation>
    <scope>NUCLEOTIDE SEQUENCE [LARGE SCALE GENOMIC DNA]</scope>
    <source>
        <strain evidence="3 5">NH6-79</strain>
    </source>
</reference>
<reference evidence="2" key="3">
    <citation type="submission" date="2020-09" db="EMBL/GenBank/DDBJ databases">
        <authorList>
            <person name="Sun Q."/>
            <person name="Zhou Y."/>
        </authorList>
    </citation>
    <scope>NUCLEOTIDE SEQUENCE</scope>
    <source>
        <strain evidence="2">CGMCC 1.14984</strain>
    </source>
</reference>
<dbReference type="Proteomes" id="UP000818603">
    <property type="component" value="Unassembled WGS sequence"/>
</dbReference>
<evidence type="ECO:0000313" key="5">
    <source>
        <dbReference type="Proteomes" id="UP000818603"/>
    </source>
</evidence>
<keyword evidence="1" id="KW-0472">Membrane</keyword>
<dbReference type="Proteomes" id="UP000621856">
    <property type="component" value="Unassembled WGS sequence"/>
</dbReference>
<dbReference type="EMBL" id="BMGZ01000004">
    <property type="protein sequence ID" value="GGI01113.1"/>
    <property type="molecule type" value="Genomic_DNA"/>
</dbReference>
<evidence type="ECO:0000256" key="1">
    <source>
        <dbReference type="SAM" id="Phobius"/>
    </source>
</evidence>
<evidence type="ECO:0000313" key="4">
    <source>
        <dbReference type="Proteomes" id="UP000621856"/>
    </source>
</evidence>
<reference evidence="2" key="1">
    <citation type="journal article" date="2014" name="Int. J. Syst. Evol. Microbiol.">
        <title>Complete genome sequence of Corynebacterium casei LMG S-19264T (=DSM 44701T), isolated from a smear-ripened cheese.</title>
        <authorList>
            <consortium name="US DOE Joint Genome Institute (JGI-PGF)"/>
            <person name="Walter F."/>
            <person name="Albersmeier A."/>
            <person name="Kalinowski J."/>
            <person name="Ruckert C."/>
        </authorList>
    </citation>
    <scope>NUCLEOTIDE SEQUENCE</scope>
    <source>
        <strain evidence="2">CGMCC 1.14984</strain>
    </source>
</reference>
<organism evidence="2 4">
    <name type="scientific">Aquisalinus luteolus</name>
    <dbReference type="NCBI Taxonomy" id="1566827"/>
    <lineage>
        <taxon>Bacteria</taxon>
        <taxon>Pseudomonadati</taxon>
        <taxon>Pseudomonadota</taxon>
        <taxon>Alphaproteobacteria</taxon>
        <taxon>Parvularculales</taxon>
        <taxon>Parvularculaceae</taxon>
        <taxon>Aquisalinus</taxon>
    </lineage>
</organism>
<evidence type="ECO:0000313" key="3">
    <source>
        <dbReference type="EMBL" id="NHK29328.1"/>
    </source>
</evidence>
<dbReference type="EMBL" id="VCJR02000004">
    <property type="protein sequence ID" value="NHK29328.1"/>
    <property type="molecule type" value="Genomic_DNA"/>
</dbReference>
<protein>
    <submittedName>
        <fullName evidence="2">Uncharacterized protein</fullName>
    </submittedName>
</protein>
<dbReference type="RefSeq" id="WP_155142257.1">
    <property type="nucleotide sequence ID" value="NZ_BMGZ01000004.1"/>
</dbReference>
<gene>
    <name evidence="3" type="ORF">FF098_015530</name>
    <name evidence="2" type="ORF">GCM10011355_30990</name>
</gene>
<proteinExistence type="predicted"/>
<evidence type="ECO:0000313" key="2">
    <source>
        <dbReference type="EMBL" id="GGI01113.1"/>
    </source>
</evidence>
<sequence length="132" mass="14339">MSLKEQPLLNAMKRSGAWPSFFFTSAFLSGFTPMSIAAIVGGLSIVIYTSAHGAVYAPQVATLFLTGMAIAMVITFVCLAIASQFYIEDEEDQKRHDMLCRGALLTFPLYIGGGVILRLVFADWLQALGPLQ</sequence>
<comment type="caution">
    <text evidence="2">The sequence shown here is derived from an EMBL/GenBank/DDBJ whole genome shotgun (WGS) entry which is preliminary data.</text>
</comment>
<feature type="transmembrane region" description="Helical" evidence="1">
    <location>
        <begin position="99"/>
        <end position="121"/>
    </location>
</feature>